<feature type="signal peptide" evidence="2">
    <location>
        <begin position="1"/>
        <end position="16"/>
    </location>
</feature>
<feature type="region of interest" description="Disordered" evidence="1">
    <location>
        <begin position="224"/>
        <end position="251"/>
    </location>
</feature>
<proteinExistence type="predicted"/>
<reference evidence="3 4" key="1">
    <citation type="submission" date="2015-03" db="EMBL/GenBank/DDBJ databases">
        <title>Draft Genome Sequence of Burkholderia andropogonis type strain ICMP2807, isolated from Sorghum bicolor.</title>
        <authorList>
            <person name="Lopes-Santos L."/>
            <person name="Castro D.B."/>
            <person name="Ottoboni L.M."/>
            <person name="Park D."/>
            <person name="Weirc B.S."/>
            <person name="Destefano S.A."/>
        </authorList>
    </citation>
    <scope>NUCLEOTIDE SEQUENCE [LARGE SCALE GENOMIC DNA]</scope>
    <source>
        <strain evidence="3 4">ICMP2807</strain>
    </source>
</reference>
<accession>A0A0F5K040</accession>
<name>A0A0F5K040_9BURK</name>
<evidence type="ECO:0000256" key="2">
    <source>
        <dbReference type="SAM" id="SignalP"/>
    </source>
</evidence>
<dbReference type="PATRIC" id="fig|28092.6.peg.3049"/>
<evidence type="ECO:0000256" key="1">
    <source>
        <dbReference type="SAM" id="MobiDB-lite"/>
    </source>
</evidence>
<evidence type="ECO:0000313" key="3">
    <source>
        <dbReference type="EMBL" id="KKB63224.1"/>
    </source>
</evidence>
<comment type="caution">
    <text evidence="3">The sequence shown here is derived from an EMBL/GenBank/DDBJ whole genome shotgun (WGS) entry which is preliminary data.</text>
</comment>
<dbReference type="Proteomes" id="UP000033618">
    <property type="component" value="Unassembled WGS sequence"/>
</dbReference>
<dbReference type="STRING" id="28092.WM40_12965"/>
<keyword evidence="2" id="KW-0732">Signal</keyword>
<organism evidence="3 4">
    <name type="scientific">Robbsia andropogonis</name>
    <dbReference type="NCBI Taxonomy" id="28092"/>
    <lineage>
        <taxon>Bacteria</taxon>
        <taxon>Pseudomonadati</taxon>
        <taxon>Pseudomonadota</taxon>
        <taxon>Betaproteobacteria</taxon>
        <taxon>Burkholderiales</taxon>
        <taxon>Burkholderiaceae</taxon>
        <taxon>Robbsia</taxon>
    </lineage>
</organism>
<feature type="region of interest" description="Disordered" evidence="1">
    <location>
        <begin position="46"/>
        <end position="70"/>
    </location>
</feature>
<sequence>MLAGAVWFCVVPVVHAQSLATQQAGQAGVQQVNGGKENLPALNADASRQAQAMRPQSGAPAGTPTAQDVATNGGNVAELQRRIANKELAELRTVYNGSYGASLLMATNDTTYYVALFERKNFWRVVKTSDMARADAIFRDFAAQTSDLAQSEIRAVQLAAQRSQTEMLIDVNKERAARIQADLAIQQTQQEAVNERQRQSEAQMAQLAEENRAAQAQLADLQKQLADLQRQQNAGLPTAGTPTRTSGKRSR</sequence>
<keyword evidence="4" id="KW-1185">Reference proteome</keyword>
<dbReference type="EMBL" id="LAQU01000012">
    <property type="protein sequence ID" value="KKB63224.1"/>
    <property type="molecule type" value="Genomic_DNA"/>
</dbReference>
<evidence type="ECO:0000313" key="4">
    <source>
        <dbReference type="Proteomes" id="UP000033618"/>
    </source>
</evidence>
<dbReference type="InterPro" id="IPR021350">
    <property type="entry name" value="DUF2968"/>
</dbReference>
<feature type="chain" id="PRO_5002491011" evidence="2">
    <location>
        <begin position="17"/>
        <end position="251"/>
    </location>
</feature>
<dbReference type="Pfam" id="PF11180">
    <property type="entry name" value="DUF2968"/>
    <property type="match status" value="1"/>
</dbReference>
<protein>
    <submittedName>
        <fullName evidence="3">Uncharacterized protein</fullName>
    </submittedName>
</protein>
<gene>
    <name evidence="3" type="ORF">WM40_12965</name>
</gene>
<dbReference type="AlphaFoldDB" id="A0A0F5K040"/>